<dbReference type="UniPathway" id="UPA00199"/>
<dbReference type="InterPro" id="IPR016135">
    <property type="entry name" value="UBQ-conjugating_enzyme/RWD"/>
</dbReference>
<dbReference type="Proteomes" id="UP000438429">
    <property type="component" value="Unassembled WGS sequence"/>
</dbReference>
<dbReference type="SMART" id="SM00212">
    <property type="entry name" value="UBCc"/>
    <property type="match status" value="1"/>
</dbReference>
<feature type="transmembrane region" description="Helical" evidence="7">
    <location>
        <begin position="97"/>
        <end position="116"/>
    </location>
</feature>
<keyword evidence="4" id="KW-0833">Ubl conjugation pathway</keyword>
<evidence type="ECO:0000256" key="5">
    <source>
        <dbReference type="ARBA" id="ARBA00022989"/>
    </source>
</evidence>
<comment type="subcellular location">
    <subcellularLocation>
        <location evidence="1">Membrane</location>
        <topology evidence="1">Multi-pass membrane protein</topology>
    </subcellularLocation>
</comment>
<name>A0A6A4SSN0_SCOMX</name>
<keyword evidence="6 7" id="KW-0472">Membrane</keyword>
<keyword evidence="5 7" id="KW-1133">Transmembrane helix</keyword>
<dbReference type="FunFam" id="3.10.110.10:FF:000026">
    <property type="entry name" value="Ubiquitin-conjugating enzyme E2 variant"/>
    <property type="match status" value="1"/>
</dbReference>
<evidence type="ECO:0000256" key="7">
    <source>
        <dbReference type="SAM" id="Phobius"/>
    </source>
</evidence>
<protein>
    <recommendedName>
        <fullName evidence="8">UBC core domain-containing protein</fullName>
    </recommendedName>
</protein>
<dbReference type="EMBL" id="VEVO01000010">
    <property type="protein sequence ID" value="KAF0035625.1"/>
    <property type="molecule type" value="Genomic_DNA"/>
</dbReference>
<dbReference type="InterPro" id="IPR019547">
    <property type="entry name" value="Lipid_desat"/>
</dbReference>
<evidence type="ECO:0000313" key="10">
    <source>
        <dbReference type="Proteomes" id="UP000438429"/>
    </source>
</evidence>
<evidence type="ECO:0000256" key="2">
    <source>
        <dbReference type="ARBA" id="ARBA00007620"/>
    </source>
</evidence>
<organism evidence="9 10">
    <name type="scientific">Scophthalmus maximus</name>
    <name type="common">Turbot</name>
    <name type="synonym">Psetta maxima</name>
    <dbReference type="NCBI Taxonomy" id="52904"/>
    <lineage>
        <taxon>Eukaryota</taxon>
        <taxon>Metazoa</taxon>
        <taxon>Chordata</taxon>
        <taxon>Craniata</taxon>
        <taxon>Vertebrata</taxon>
        <taxon>Euteleostomi</taxon>
        <taxon>Actinopterygii</taxon>
        <taxon>Neopterygii</taxon>
        <taxon>Teleostei</taxon>
        <taxon>Neoteleostei</taxon>
        <taxon>Acanthomorphata</taxon>
        <taxon>Carangaria</taxon>
        <taxon>Pleuronectiformes</taxon>
        <taxon>Pleuronectoidei</taxon>
        <taxon>Scophthalmidae</taxon>
        <taxon>Scophthalmus</taxon>
    </lineage>
</organism>
<evidence type="ECO:0000313" key="9">
    <source>
        <dbReference type="EMBL" id="KAF0035625.1"/>
    </source>
</evidence>
<evidence type="ECO:0000256" key="6">
    <source>
        <dbReference type="ARBA" id="ARBA00023136"/>
    </source>
</evidence>
<dbReference type="GO" id="GO:0016020">
    <property type="term" value="C:membrane"/>
    <property type="evidence" value="ECO:0007669"/>
    <property type="project" value="UniProtKB-SubCell"/>
</dbReference>
<dbReference type="AlphaFoldDB" id="A0A6A4SSN0"/>
<dbReference type="PANTHER" id="PTHR48177">
    <property type="entry name" value="TRANSMEMBRANE PROTEIN 189"/>
    <property type="match status" value="1"/>
</dbReference>
<evidence type="ECO:0000256" key="1">
    <source>
        <dbReference type="ARBA" id="ARBA00004141"/>
    </source>
</evidence>
<evidence type="ECO:0000256" key="3">
    <source>
        <dbReference type="ARBA" id="ARBA00022692"/>
    </source>
</evidence>
<reference evidence="9 10" key="1">
    <citation type="submission" date="2019-06" db="EMBL/GenBank/DDBJ databases">
        <title>Draft genomes of female and male turbot (Scophthalmus maximus).</title>
        <authorList>
            <person name="Xu H."/>
            <person name="Xu X.-W."/>
            <person name="Shao C."/>
            <person name="Chen S."/>
        </authorList>
    </citation>
    <scope>NUCLEOTIDE SEQUENCE [LARGE SCALE GENOMIC DNA]</scope>
    <source>
        <strain evidence="9">Ysfricsl-2016a</strain>
        <tissue evidence="9">Blood</tissue>
    </source>
</reference>
<dbReference type="SUPFAM" id="SSF54495">
    <property type="entry name" value="UBC-like"/>
    <property type="match status" value="1"/>
</dbReference>
<dbReference type="PROSITE" id="PS50127">
    <property type="entry name" value="UBC_2"/>
    <property type="match status" value="1"/>
</dbReference>
<feature type="transmembrane region" description="Helical" evidence="7">
    <location>
        <begin position="21"/>
        <end position="49"/>
    </location>
</feature>
<dbReference type="GO" id="GO:0006631">
    <property type="term" value="P:fatty acid metabolic process"/>
    <property type="evidence" value="ECO:0007669"/>
    <property type="project" value="UniProtKB-UniPathway"/>
</dbReference>
<dbReference type="InterPro" id="IPR000608">
    <property type="entry name" value="UBC"/>
</dbReference>
<dbReference type="Pfam" id="PF10520">
    <property type="entry name" value="Lipid_desat"/>
    <property type="match status" value="1"/>
</dbReference>
<evidence type="ECO:0000256" key="4">
    <source>
        <dbReference type="ARBA" id="ARBA00022786"/>
    </source>
</evidence>
<comment type="similarity">
    <text evidence="2">Belongs to the fatty acid desaturase CarF family.</text>
</comment>
<dbReference type="CDD" id="cd23807">
    <property type="entry name" value="UEV_UBE2V"/>
    <property type="match status" value="1"/>
</dbReference>
<dbReference type="GO" id="GO:0016491">
    <property type="term" value="F:oxidoreductase activity"/>
    <property type="evidence" value="ECO:0007669"/>
    <property type="project" value="TreeGrafter"/>
</dbReference>
<feature type="domain" description="UBC core" evidence="8">
    <location>
        <begin position="170"/>
        <end position="305"/>
    </location>
</feature>
<dbReference type="Pfam" id="PF00179">
    <property type="entry name" value="UQ_con"/>
    <property type="match status" value="1"/>
</dbReference>
<evidence type="ECO:0000259" key="8">
    <source>
        <dbReference type="PROSITE" id="PS50127"/>
    </source>
</evidence>
<dbReference type="InterPro" id="IPR052601">
    <property type="entry name" value="Plasmalogen_desaturase"/>
</dbReference>
<comment type="caution">
    <text evidence="9">The sequence shown here is derived from an EMBL/GenBank/DDBJ whole genome shotgun (WGS) entry which is preliminary data.</text>
</comment>
<dbReference type="Gene3D" id="3.10.110.10">
    <property type="entry name" value="Ubiquitin Conjugating Enzyme"/>
    <property type="match status" value="1"/>
</dbReference>
<gene>
    <name evidence="9" type="ORF">F2P81_010937</name>
</gene>
<proteinExistence type="inferred from homology"/>
<accession>A0A6A4SSN0</accession>
<dbReference type="PANTHER" id="PTHR48177:SF1">
    <property type="entry name" value="PLASMANYLETHANOLAMINE DESATURASE 1"/>
    <property type="match status" value="1"/>
</dbReference>
<keyword evidence="3 7" id="KW-0812">Transmembrane</keyword>
<sequence length="305" mass="34886">MERRVRAKDAKNGSVLSSASLSWPLISFTSLAISIWGICGTLCWASAFIRPFREHHIDPTAITRHDFIETNGDNCMLTIVPLANMALNFLSLPPVEIYRIYPLYCYLFALAIFVTLTNQIHKWSHTYVGLPRWVLFLQDCHVILPRKHHRIHHVSPHETYFCITTGVKVPRNFRLLEELEEGQKGVGDGTVSWGLEDDEDMTLTQWRGVILGPPRTSYENRMYNLKVECGPGYPESPPSVKFVTKINLNGVHTSSGEVDMHAVTALAKWQNYYSIRMVLLELRRLMTCKDNMKLPQPPEGQIYTN</sequence>